<dbReference type="NCBIfam" id="NF005413">
    <property type="entry name" value="PRK06986.1"/>
    <property type="match status" value="1"/>
</dbReference>
<dbReference type="PANTHER" id="PTHR30385">
    <property type="entry name" value="SIGMA FACTOR F FLAGELLAR"/>
    <property type="match status" value="1"/>
</dbReference>
<dbReference type="InterPro" id="IPR000943">
    <property type="entry name" value="RNA_pol_sigma70"/>
</dbReference>
<keyword evidence="8" id="KW-1185">Reference proteome</keyword>
<dbReference type="GO" id="GO:0003899">
    <property type="term" value="F:DNA-directed RNA polymerase activity"/>
    <property type="evidence" value="ECO:0007669"/>
    <property type="project" value="InterPro"/>
</dbReference>
<dbReference type="PANTHER" id="PTHR30385:SF7">
    <property type="entry name" value="RNA POLYMERASE SIGMA FACTOR FLIA"/>
    <property type="match status" value="1"/>
</dbReference>
<dbReference type="OrthoDB" id="9799825at2"/>
<keyword evidence="1" id="KW-0805">Transcription regulation</keyword>
<gene>
    <name evidence="6" type="ORF">B5V00_01160</name>
    <name evidence="7" type="ORF">C2E25_03645</name>
</gene>
<evidence type="ECO:0000256" key="4">
    <source>
        <dbReference type="ARBA" id="ARBA00023163"/>
    </source>
</evidence>
<dbReference type="PIRSF" id="PIRSF000770">
    <property type="entry name" value="RNA_pol_sigma-SigE/K"/>
    <property type="match status" value="1"/>
</dbReference>
<dbReference type="InterPro" id="IPR013325">
    <property type="entry name" value="RNA_pol_sigma_r2"/>
</dbReference>
<evidence type="ECO:0000313" key="8">
    <source>
        <dbReference type="Proteomes" id="UP000193136"/>
    </source>
</evidence>
<evidence type="ECO:0000256" key="2">
    <source>
        <dbReference type="ARBA" id="ARBA00023082"/>
    </source>
</evidence>
<feature type="domain" description="RNA polymerase sigma-70" evidence="5">
    <location>
        <begin position="210"/>
        <end position="236"/>
    </location>
</feature>
<dbReference type="EMBL" id="NAAD01000001">
    <property type="protein sequence ID" value="ORJ63504.1"/>
    <property type="molecule type" value="Genomic_DNA"/>
</dbReference>
<dbReference type="STRING" id="1969733.B5V00_01160"/>
<dbReference type="NCBIfam" id="TIGR02479">
    <property type="entry name" value="FliA_WhiG"/>
    <property type="match status" value="1"/>
</dbReference>
<evidence type="ECO:0000313" key="6">
    <source>
        <dbReference type="EMBL" id="ORJ63504.1"/>
    </source>
</evidence>
<proteinExistence type="predicted"/>
<reference evidence="6 8" key="1">
    <citation type="submission" date="2017-03" db="EMBL/GenBank/DDBJ databases">
        <title>Genome sequence of Geothermobacter sp. EPR-M, Deep-Sea Iron Reducer.</title>
        <authorList>
            <person name="Tully B."/>
            <person name="Savalia P."/>
            <person name="Abuyen K."/>
            <person name="Baughan C."/>
            <person name="Romero E."/>
            <person name="Ronkowski C."/>
            <person name="Torres B."/>
            <person name="Tremblay J."/>
            <person name="Trujillo A."/>
            <person name="Tyler M."/>
            <person name="Perez-Rodriguez I."/>
            <person name="Amend J."/>
        </authorList>
    </citation>
    <scope>NUCLEOTIDE SEQUENCE [LARGE SCALE GENOMIC DNA]</scope>
    <source>
        <strain evidence="6 8">EPR-M</strain>
    </source>
</reference>
<keyword evidence="4" id="KW-0804">Transcription</keyword>
<evidence type="ECO:0000259" key="5">
    <source>
        <dbReference type="PROSITE" id="PS00716"/>
    </source>
</evidence>
<dbReference type="Pfam" id="PF04542">
    <property type="entry name" value="Sigma70_r2"/>
    <property type="match status" value="1"/>
</dbReference>
<name>A0A1X0YEU6_9BACT</name>
<dbReference type="GO" id="GO:0016987">
    <property type="term" value="F:sigma factor activity"/>
    <property type="evidence" value="ECO:0007669"/>
    <property type="project" value="UniProtKB-KW"/>
</dbReference>
<dbReference type="PRINTS" id="PR00046">
    <property type="entry name" value="SIGMA70FCT"/>
</dbReference>
<reference evidence="7 9" key="2">
    <citation type="journal article" date="2018" name="Genome Announc.">
        <title>Genome Sequence of Geothermobacter sp. HR-1 Iron Reducer from the Loihi Seamount.</title>
        <authorList>
            <person name="Smith H."/>
            <person name="Abuyen K."/>
            <person name="Tremblay J."/>
            <person name="Savalia P."/>
            <person name="Perez-Rodriguez I."/>
            <person name="Emerson D."/>
            <person name="Tully B."/>
            <person name="Amend J."/>
        </authorList>
    </citation>
    <scope>NUCLEOTIDE SEQUENCE [LARGE SCALE GENOMIC DNA]</scope>
    <source>
        <strain evidence="7 9">HR-1</strain>
    </source>
</reference>
<evidence type="ECO:0000256" key="3">
    <source>
        <dbReference type="ARBA" id="ARBA00023125"/>
    </source>
</evidence>
<dbReference type="InterPro" id="IPR013324">
    <property type="entry name" value="RNA_pol_sigma_r3/r4-like"/>
</dbReference>
<dbReference type="AlphaFoldDB" id="A0A1X0YEU6"/>
<accession>A0A2K2HCV8</accession>
<dbReference type="Pfam" id="PF04539">
    <property type="entry name" value="Sigma70_r3"/>
    <property type="match status" value="1"/>
</dbReference>
<keyword evidence="3" id="KW-0238">DNA-binding</keyword>
<dbReference type="PROSITE" id="PS00716">
    <property type="entry name" value="SIGMA70_2"/>
    <property type="match status" value="1"/>
</dbReference>
<dbReference type="EMBL" id="PPFX01000005">
    <property type="protein sequence ID" value="PNU21138.1"/>
    <property type="molecule type" value="Genomic_DNA"/>
</dbReference>
<sequence>MNKTATYRETGMFDKDELIRSHLPMVNFLVERMVTQVPAFVSRDEICSAAMLGLVDAANRFDPAKGVLFKTFAERRIRGAVLDEVRRMDWFSRTLREKHARVARTIDRLEKKFGRAPEEEEVAAELEISLEDYQTLLGEVSHLGCISLNEYLDDSGTGRSIIDNLEDEKGKSPLEELEASDLTREMAAHIEKLSEKERLVVALYYHEELTQKEIAEILCISEGRVSQIHSQALIKLKVRLSRRTSMPPFPKK</sequence>
<organism evidence="6 8">
    <name type="scientific">Geothermobacter hydrogeniphilus</name>
    <dbReference type="NCBI Taxonomy" id="1969733"/>
    <lineage>
        <taxon>Bacteria</taxon>
        <taxon>Pseudomonadati</taxon>
        <taxon>Thermodesulfobacteriota</taxon>
        <taxon>Desulfuromonadia</taxon>
        <taxon>Desulfuromonadales</taxon>
        <taxon>Geothermobacteraceae</taxon>
        <taxon>Geothermobacter</taxon>
    </lineage>
</organism>
<dbReference type="Gene3D" id="1.10.1740.10">
    <property type="match status" value="1"/>
</dbReference>
<dbReference type="GO" id="GO:0006352">
    <property type="term" value="P:DNA-templated transcription initiation"/>
    <property type="evidence" value="ECO:0007669"/>
    <property type="project" value="InterPro"/>
</dbReference>
<dbReference type="SUPFAM" id="SSF88659">
    <property type="entry name" value="Sigma3 and sigma4 domains of RNA polymerase sigma factors"/>
    <property type="match status" value="2"/>
</dbReference>
<dbReference type="NCBIfam" id="TIGR02937">
    <property type="entry name" value="sigma70-ECF"/>
    <property type="match status" value="1"/>
</dbReference>
<protein>
    <submittedName>
        <fullName evidence="6">FliA/WhiG family RNA polymerase sigma factor</fullName>
    </submittedName>
</protein>
<evidence type="ECO:0000313" key="9">
    <source>
        <dbReference type="Proteomes" id="UP000236340"/>
    </source>
</evidence>
<dbReference type="CDD" id="cd06171">
    <property type="entry name" value="Sigma70_r4"/>
    <property type="match status" value="1"/>
</dbReference>
<dbReference type="Gene3D" id="1.20.140.160">
    <property type="match status" value="1"/>
</dbReference>
<evidence type="ECO:0000256" key="1">
    <source>
        <dbReference type="ARBA" id="ARBA00023015"/>
    </source>
</evidence>
<evidence type="ECO:0000313" key="7">
    <source>
        <dbReference type="EMBL" id="PNU21138.1"/>
    </source>
</evidence>
<dbReference type="GO" id="GO:0003677">
    <property type="term" value="F:DNA binding"/>
    <property type="evidence" value="ECO:0007669"/>
    <property type="project" value="UniProtKB-KW"/>
</dbReference>
<dbReference type="InterPro" id="IPR007630">
    <property type="entry name" value="RNA_pol_sigma70_r4"/>
</dbReference>
<dbReference type="RefSeq" id="WP_085008666.1">
    <property type="nucleotide sequence ID" value="NZ_NAAD01000001.1"/>
</dbReference>
<dbReference type="InterPro" id="IPR007624">
    <property type="entry name" value="RNA_pol_sigma70_r3"/>
</dbReference>
<dbReference type="InterPro" id="IPR012845">
    <property type="entry name" value="RNA_pol_sigma_FliA_WhiG"/>
</dbReference>
<keyword evidence="2" id="KW-0731">Sigma factor</keyword>
<dbReference type="Proteomes" id="UP000193136">
    <property type="component" value="Unassembled WGS sequence"/>
</dbReference>
<dbReference type="SUPFAM" id="SSF88946">
    <property type="entry name" value="Sigma2 domain of RNA polymerase sigma factors"/>
    <property type="match status" value="1"/>
</dbReference>
<dbReference type="Pfam" id="PF04545">
    <property type="entry name" value="Sigma70_r4"/>
    <property type="match status" value="1"/>
</dbReference>
<dbReference type="InterPro" id="IPR007627">
    <property type="entry name" value="RNA_pol_sigma70_r2"/>
</dbReference>
<dbReference type="Proteomes" id="UP000236340">
    <property type="component" value="Unassembled WGS sequence"/>
</dbReference>
<dbReference type="InterPro" id="IPR014284">
    <property type="entry name" value="RNA_pol_sigma-70_dom"/>
</dbReference>
<comment type="caution">
    <text evidence="6">The sequence shown here is derived from an EMBL/GenBank/DDBJ whole genome shotgun (WGS) entry which is preliminary data.</text>
</comment>
<accession>A0A1X0YEU6</accession>